<proteinExistence type="predicted"/>
<keyword evidence="1" id="KW-0472">Membrane</keyword>
<organism evidence="2 3">
    <name type="scientific">Persephonella hydrogeniphila</name>
    <dbReference type="NCBI Taxonomy" id="198703"/>
    <lineage>
        <taxon>Bacteria</taxon>
        <taxon>Pseudomonadati</taxon>
        <taxon>Aquificota</taxon>
        <taxon>Aquificia</taxon>
        <taxon>Aquificales</taxon>
        <taxon>Hydrogenothermaceae</taxon>
        <taxon>Persephonella</taxon>
    </lineage>
</organism>
<evidence type="ECO:0000313" key="3">
    <source>
        <dbReference type="Proteomes" id="UP000219036"/>
    </source>
</evidence>
<accession>A0A285N3Y0</accession>
<keyword evidence="1" id="KW-1133">Transmembrane helix</keyword>
<gene>
    <name evidence="2" type="ORF">SAMN06265182_0435</name>
</gene>
<dbReference type="Proteomes" id="UP000219036">
    <property type="component" value="Unassembled WGS sequence"/>
</dbReference>
<feature type="transmembrane region" description="Helical" evidence="1">
    <location>
        <begin position="6"/>
        <end position="27"/>
    </location>
</feature>
<evidence type="ECO:0000313" key="2">
    <source>
        <dbReference type="EMBL" id="SNZ03653.1"/>
    </source>
</evidence>
<protein>
    <submittedName>
        <fullName evidence="2">Uncharacterized protein</fullName>
    </submittedName>
</protein>
<dbReference type="EMBL" id="OBEI01000001">
    <property type="protein sequence ID" value="SNZ03653.1"/>
    <property type="molecule type" value="Genomic_DNA"/>
</dbReference>
<keyword evidence="3" id="KW-1185">Reference proteome</keyword>
<sequence length="38" mass="4355">MNIEFLFLALFFVIMSGIITLVLSKLADKEKKEKLHSS</sequence>
<keyword evidence="1" id="KW-0812">Transmembrane</keyword>
<name>A0A285N3Y0_9AQUI</name>
<evidence type="ECO:0000256" key="1">
    <source>
        <dbReference type="SAM" id="Phobius"/>
    </source>
</evidence>
<dbReference type="AlphaFoldDB" id="A0A285N3Y0"/>
<reference evidence="3" key="1">
    <citation type="submission" date="2017-09" db="EMBL/GenBank/DDBJ databases">
        <authorList>
            <person name="Varghese N."/>
            <person name="Submissions S."/>
        </authorList>
    </citation>
    <scope>NUCLEOTIDE SEQUENCE [LARGE SCALE GENOMIC DNA]</scope>
    <source>
        <strain evidence="3">DSM 15103</strain>
    </source>
</reference>